<dbReference type="Gramene" id="TraesLDM7B03G04259050.1">
    <property type="protein sequence ID" value="TraesLDM7B03G04259050.1"/>
    <property type="gene ID" value="TraesLDM7B03G04259050"/>
</dbReference>
<accession>A0A3B6STC8</accession>
<evidence type="ECO:0000313" key="12">
    <source>
        <dbReference type="Proteomes" id="UP000019116"/>
    </source>
</evidence>
<dbReference type="Gramene" id="TraesSYM7B03G04306680.1">
    <property type="protein sequence ID" value="TraesSYM7B03G04306680.1"/>
    <property type="gene ID" value="TraesSYM7B03G04306680"/>
</dbReference>
<evidence type="ECO:0000259" key="10">
    <source>
        <dbReference type="Pfam" id="PF23598"/>
    </source>
</evidence>
<dbReference type="Gene3D" id="1.10.10.10">
    <property type="entry name" value="Winged helix-like DNA-binding domain superfamily/Winged helix DNA-binding domain"/>
    <property type="match status" value="1"/>
</dbReference>
<organism evidence="11">
    <name type="scientific">Triticum aestivum</name>
    <name type="common">Wheat</name>
    <dbReference type="NCBI Taxonomy" id="4565"/>
    <lineage>
        <taxon>Eukaryota</taxon>
        <taxon>Viridiplantae</taxon>
        <taxon>Streptophyta</taxon>
        <taxon>Embryophyta</taxon>
        <taxon>Tracheophyta</taxon>
        <taxon>Spermatophyta</taxon>
        <taxon>Magnoliopsida</taxon>
        <taxon>Liliopsida</taxon>
        <taxon>Poales</taxon>
        <taxon>Poaceae</taxon>
        <taxon>BOP clade</taxon>
        <taxon>Pooideae</taxon>
        <taxon>Triticodae</taxon>
        <taxon>Triticeae</taxon>
        <taxon>Triticinae</taxon>
        <taxon>Triticum</taxon>
    </lineage>
</organism>
<dbReference type="GO" id="GO:0043531">
    <property type="term" value="F:ADP binding"/>
    <property type="evidence" value="ECO:0007669"/>
    <property type="project" value="InterPro"/>
</dbReference>
<dbReference type="PANTHER" id="PTHR23155:SF906">
    <property type="entry name" value="OS08G0205100 PROTEIN"/>
    <property type="match status" value="1"/>
</dbReference>
<dbReference type="InterPro" id="IPR041118">
    <property type="entry name" value="Rx_N"/>
</dbReference>
<dbReference type="Gramene" id="TraesCS7B02G453400.1">
    <property type="protein sequence ID" value="TraesCS7B02G453400.1"/>
    <property type="gene ID" value="TraesCS7B02G453400"/>
</dbReference>
<dbReference type="FunFam" id="3.40.50.300:FF:001091">
    <property type="entry name" value="Probable disease resistance protein At1g61300"/>
    <property type="match status" value="1"/>
</dbReference>
<dbReference type="InterPro" id="IPR036388">
    <property type="entry name" value="WH-like_DNA-bd_sf"/>
</dbReference>
<feature type="domain" description="Disease resistance N-terminal" evidence="8">
    <location>
        <begin position="4"/>
        <end position="87"/>
    </location>
</feature>
<dbReference type="Gramene" id="TraesMAC7B03G04247050.1">
    <property type="protein sequence ID" value="TraesMAC7B03G04247050.1"/>
    <property type="gene ID" value="TraesMAC7B03G04247050"/>
</dbReference>
<dbReference type="InterPro" id="IPR032675">
    <property type="entry name" value="LRR_dom_sf"/>
</dbReference>
<feature type="domain" description="NB-ARC" evidence="7">
    <location>
        <begin position="165"/>
        <end position="328"/>
    </location>
</feature>
<keyword evidence="3" id="KW-0677">Repeat</keyword>
<gene>
    <name evidence="11" type="primary">LOC123163048</name>
</gene>
<dbReference type="OMA" id="ISIHENW"/>
<dbReference type="RefSeq" id="XP_044436741.1">
    <property type="nucleotide sequence ID" value="XM_044580806.1"/>
</dbReference>
<dbReference type="Gramene" id="TraesARI7B03G04033140.1">
    <property type="protein sequence ID" value="TraesARI7B03G04033140.1"/>
    <property type="gene ID" value="TraesARI7B03G04033140"/>
</dbReference>
<dbReference type="FunFam" id="1.10.10.10:FF:000322">
    <property type="entry name" value="Probable disease resistance protein At1g63360"/>
    <property type="match status" value="1"/>
</dbReference>
<keyword evidence="2" id="KW-0433">Leucine-rich repeat</keyword>
<dbReference type="GeneID" id="123163048"/>
<dbReference type="InterPro" id="IPR058922">
    <property type="entry name" value="WHD_DRP"/>
</dbReference>
<name>A0A3B6STC8_WHEAT</name>
<dbReference type="KEGG" id="taes:123163048"/>
<sequence length="902" mass="102363">MSEIVNNLLGKLADLLSDECQKLKGVERHVQHLGDELSSMKALLEALDLRDKLDPLTKDWRDHVRDMAYDMEDCIGDFLLNVGSANANAGFIEKTTQLVKDLWARHQFTIQIQELKDRAIEANHRRKRYKLDDSSSSSSALVPVDPRVSALYTEAACVVGIDGPREELVNWLAGSEQELKVVSIVGFGGLGKTTLAKQVFDKIGEQFDCKAFVSVSQRPDMAGLLTGLKSKLGGNNTRGNHDVQDIIGKLREQLAHKRYFIVVDDVWDRPTWEKISGAFPDNSNGSRIIVTTRVEDVAFLACRNHRQRIYKMKPLNDQDSKRLFFSRVLGPEDANPSHHEEVSTEILKRCGGLPLAIITISGIVASRPGILRQDWESIRSYLGVQSAIDVTMEGMRHILNLSYMHLPVDLRACCLRLGMHPEDHEIMRDDLLRQWIAEGLVRNLPGQDLEDVARSYFNELINRSLIQPERTIAGDVVSCTVHDMIHEVIISKCEEENFMSVVYNSDDMPKLHKRKLKVRRLFLSSSSDDAIDGTISRTTDTSLSKVRSIVSFGESYFLARYLRVLFIGNWKIHTVDLSDINQLLHLRYLKVTAENIKLPSELKGLVHLETLEMTCRSIPSDVVQLPRLSHLAALCHRLPSGIGNLKLLRTLNGFQLTGCSSEDINGLGELTNLRELFLRIEDTVEIDDALASSIEKLRKLRHLRLFHNGNLENDSLLSLSNPPLHIETLRMNGIVTFRIPRWIGDLHYLRYLDLRVRETSTDDIRLLGELRSLMEFRLYLFHFAANGVIVIRTGLFPALEYFQADFREQRHEVHSAEDDVMAHLCFEVGSMPKLQRLELHLSERHWGGATPVGVEHLLALKQIKLAFAYRGSSDIDEVDRRAESAFRDALQGHPNHHSIRIN</sequence>
<dbReference type="GO" id="GO:0002758">
    <property type="term" value="P:innate immune response-activating signaling pathway"/>
    <property type="evidence" value="ECO:0007669"/>
    <property type="project" value="UniProtKB-ARBA"/>
</dbReference>
<dbReference type="InterPro" id="IPR044974">
    <property type="entry name" value="Disease_R_plants"/>
</dbReference>
<dbReference type="Proteomes" id="UP000019116">
    <property type="component" value="Chromosome 7B"/>
</dbReference>
<evidence type="ECO:0000256" key="6">
    <source>
        <dbReference type="ARBA" id="ARBA00023054"/>
    </source>
</evidence>
<proteinExistence type="inferred from homology"/>
<keyword evidence="12" id="KW-1185">Reference proteome</keyword>
<reference evidence="11" key="2">
    <citation type="submission" date="2018-10" db="UniProtKB">
        <authorList>
            <consortium name="EnsemblPlants"/>
        </authorList>
    </citation>
    <scope>IDENTIFICATION</scope>
</reference>
<dbReference type="EnsemblPlants" id="TraesCS7B02G453400.1">
    <property type="protein sequence ID" value="TraesCS7B02G453400.1"/>
    <property type="gene ID" value="TraesCS7B02G453400"/>
</dbReference>
<dbReference type="CDD" id="cd14798">
    <property type="entry name" value="RX-CC_like"/>
    <property type="match status" value="1"/>
</dbReference>
<dbReference type="Pfam" id="PF23598">
    <property type="entry name" value="LRR_14"/>
    <property type="match status" value="1"/>
</dbReference>
<evidence type="ECO:0000256" key="4">
    <source>
        <dbReference type="ARBA" id="ARBA00022741"/>
    </source>
</evidence>
<dbReference type="InterPro" id="IPR027417">
    <property type="entry name" value="P-loop_NTPase"/>
</dbReference>
<dbReference type="Gramene" id="TraesNOR7B03G04303370.1">
    <property type="protein sequence ID" value="TraesNOR7B03G04303370.1"/>
    <property type="gene ID" value="TraesNOR7B03G04303370"/>
</dbReference>
<dbReference type="SUPFAM" id="SSF52047">
    <property type="entry name" value="RNI-like"/>
    <property type="match status" value="1"/>
</dbReference>
<dbReference type="Gene3D" id="1.10.8.430">
    <property type="entry name" value="Helical domain of apoptotic protease-activating factors"/>
    <property type="match status" value="1"/>
</dbReference>
<dbReference type="Gene3D" id="1.20.5.4130">
    <property type="match status" value="1"/>
</dbReference>
<dbReference type="Pfam" id="PF23559">
    <property type="entry name" value="WHD_DRP"/>
    <property type="match status" value="1"/>
</dbReference>
<dbReference type="PRINTS" id="PR00364">
    <property type="entry name" value="DISEASERSIST"/>
</dbReference>
<evidence type="ECO:0000256" key="3">
    <source>
        <dbReference type="ARBA" id="ARBA00022737"/>
    </source>
</evidence>
<evidence type="ECO:0000259" key="8">
    <source>
        <dbReference type="Pfam" id="PF18052"/>
    </source>
</evidence>
<evidence type="ECO:0000259" key="7">
    <source>
        <dbReference type="Pfam" id="PF00931"/>
    </source>
</evidence>
<dbReference type="STRING" id="4565.A0A3B6STC8"/>
<dbReference type="GO" id="GO:0009626">
    <property type="term" value="P:plant-type hypersensitive response"/>
    <property type="evidence" value="ECO:0007669"/>
    <property type="project" value="UniProtKB-ARBA"/>
</dbReference>
<evidence type="ECO:0000256" key="5">
    <source>
        <dbReference type="ARBA" id="ARBA00022821"/>
    </source>
</evidence>
<dbReference type="Gramene" id="TraesKAR7B01G0471890.1">
    <property type="protein sequence ID" value="cds.TraesKAR7B01G0471890.1"/>
    <property type="gene ID" value="TraesKAR7B01G0471890"/>
</dbReference>
<dbReference type="InterPro" id="IPR038005">
    <property type="entry name" value="RX-like_CC"/>
</dbReference>
<dbReference type="Gene3D" id="3.80.10.10">
    <property type="entry name" value="Ribonuclease Inhibitor"/>
    <property type="match status" value="1"/>
</dbReference>
<comment type="similarity">
    <text evidence="1">Belongs to the disease resistance NB-LRR family.</text>
</comment>
<dbReference type="Gramene" id="TraesCLE_scaffold_090188_01G000200.1">
    <property type="protein sequence ID" value="TraesCLE_scaffold_090188_01G000200.1"/>
    <property type="gene ID" value="TraesCLE_scaffold_090188_01G000200"/>
</dbReference>
<evidence type="ECO:0000313" key="11">
    <source>
        <dbReference type="EnsemblPlants" id="TraesCS7B02G453400.1"/>
    </source>
</evidence>
<evidence type="ECO:0000259" key="9">
    <source>
        <dbReference type="Pfam" id="PF23559"/>
    </source>
</evidence>
<dbReference type="Pfam" id="PF00931">
    <property type="entry name" value="NB-ARC"/>
    <property type="match status" value="1"/>
</dbReference>
<dbReference type="OrthoDB" id="6161812at2759"/>
<keyword evidence="4" id="KW-0547">Nucleotide-binding</keyword>
<dbReference type="Gramene" id="TraesLAC7B03G04200900.1">
    <property type="protein sequence ID" value="TraesLAC7B03G04200900.1"/>
    <property type="gene ID" value="TraesLAC7B03G04200900"/>
</dbReference>
<evidence type="ECO:0000256" key="2">
    <source>
        <dbReference type="ARBA" id="ARBA00022614"/>
    </source>
</evidence>
<dbReference type="Gramene" id="TraesCS7B03G1224600.1">
    <property type="protein sequence ID" value="TraesCS7B03G1224600.1.CDS"/>
    <property type="gene ID" value="TraesCS7B03G1224600"/>
</dbReference>
<dbReference type="SMR" id="A0A3B6STC8"/>
<feature type="domain" description="Disease resistance R13L4/SHOC-2-like LRR" evidence="10">
    <location>
        <begin position="546"/>
        <end position="898"/>
    </location>
</feature>
<evidence type="ECO:0008006" key="13">
    <source>
        <dbReference type="Google" id="ProtNLM"/>
    </source>
</evidence>
<keyword evidence="6" id="KW-0175">Coiled coil</keyword>
<dbReference type="AlphaFoldDB" id="A0A3B6STC8"/>
<protein>
    <recommendedName>
        <fullName evidence="13">AAA+ ATPase domain-containing protein</fullName>
    </recommendedName>
</protein>
<dbReference type="InterPro" id="IPR002182">
    <property type="entry name" value="NB-ARC"/>
</dbReference>
<feature type="domain" description="Disease resistance protein winged helix" evidence="9">
    <location>
        <begin position="420"/>
        <end position="489"/>
    </location>
</feature>
<dbReference type="InterPro" id="IPR042197">
    <property type="entry name" value="Apaf_helical"/>
</dbReference>
<evidence type="ECO:0000256" key="1">
    <source>
        <dbReference type="ARBA" id="ARBA00008894"/>
    </source>
</evidence>
<keyword evidence="5" id="KW-0611">Plant defense</keyword>
<dbReference type="Gene3D" id="3.40.50.300">
    <property type="entry name" value="P-loop containing nucleotide triphosphate hydrolases"/>
    <property type="match status" value="1"/>
</dbReference>
<dbReference type="GO" id="GO:0042742">
    <property type="term" value="P:defense response to bacterium"/>
    <property type="evidence" value="ECO:0007669"/>
    <property type="project" value="UniProtKB-ARBA"/>
</dbReference>
<dbReference type="InterPro" id="IPR055414">
    <property type="entry name" value="LRR_R13L4/SHOC2-like"/>
</dbReference>
<dbReference type="PANTHER" id="PTHR23155">
    <property type="entry name" value="DISEASE RESISTANCE PROTEIN RP"/>
    <property type="match status" value="1"/>
</dbReference>
<dbReference type="SUPFAM" id="SSF52540">
    <property type="entry name" value="P-loop containing nucleoside triphosphate hydrolases"/>
    <property type="match status" value="1"/>
</dbReference>
<dbReference type="Pfam" id="PF18052">
    <property type="entry name" value="Rx_N"/>
    <property type="match status" value="1"/>
</dbReference>
<reference evidence="11" key="1">
    <citation type="submission" date="2018-08" db="EMBL/GenBank/DDBJ databases">
        <authorList>
            <person name="Rossello M."/>
        </authorList>
    </citation>
    <scope>NUCLEOTIDE SEQUENCE [LARGE SCALE GENOMIC DNA]</scope>
    <source>
        <strain evidence="11">cv. Chinese Spring</strain>
    </source>
</reference>